<sequence>MAEKAQVQPRSSKKRKTLFESAKNKKDLDKARNQTRVNIGVAFQRWRNLRDSKMLKSDAIVALFLLDSYEKQTSTSTPSKSGFKRLPAPPVSTIVSESLSDRDDDFIMSSLDLNADVISENEYNHIQNSIIDWEDDTWCPDKEADSVSSLEEDETKEVDTDFKDSEDEDYMPRICVRYVQHSMATCPEVT</sequence>
<feature type="region of interest" description="Disordered" evidence="1">
    <location>
        <begin position="142"/>
        <end position="165"/>
    </location>
</feature>
<reference evidence="2 3" key="1">
    <citation type="submission" date="2024-06" db="EMBL/GenBank/DDBJ databases">
        <authorList>
            <person name="Pan Q."/>
            <person name="Wen M."/>
            <person name="Jouanno E."/>
            <person name="Zahm M."/>
            <person name="Klopp C."/>
            <person name="Cabau C."/>
            <person name="Louis A."/>
            <person name="Berthelot C."/>
            <person name="Parey E."/>
            <person name="Roest Crollius H."/>
            <person name="Montfort J."/>
            <person name="Robinson-Rechavi M."/>
            <person name="Bouchez O."/>
            <person name="Lampietro C."/>
            <person name="Lopez Roques C."/>
            <person name="Donnadieu C."/>
            <person name="Postlethwait J."/>
            <person name="Bobe J."/>
            <person name="Verreycken H."/>
            <person name="Guiguen Y."/>
        </authorList>
    </citation>
    <scope>NUCLEOTIDE SEQUENCE [LARGE SCALE GENOMIC DNA]</scope>
    <source>
        <strain evidence="2">Up_M1</strain>
        <tissue evidence="2">Testis</tissue>
    </source>
</reference>
<dbReference type="Proteomes" id="UP001557470">
    <property type="component" value="Unassembled WGS sequence"/>
</dbReference>
<feature type="compositionally biased region" description="Basic and acidic residues" evidence="1">
    <location>
        <begin position="22"/>
        <end position="31"/>
    </location>
</feature>
<dbReference type="EMBL" id="JAGEUA010000006">
    <property type="protein sequence ID" value="KAL0973572.1"/>
    <property type="molecule type" value="Genomic_DNA"/>
</dbReference>
<organism evidence="2 3">
    <name type="scientific">Umbra pygmaea</name>
    <name type="common">Eastern mudminnow</name>
    <dbReference type="NCBI Taxonomy" id="75934"/>
    <lineage>
        <taxon>Eukaryota</taxon>
        <taxon>Metazoa</taxon>
        <taxon>Chordata</taxon>
        <taxon>Craniata</taxon>
        <taxon>Vertebrata</taxon>
        <taxon>Euteleostomi</taxon>
        <taxon>Actinopterygii</taxon>
        <taxon>Neopterygii</taxon>
        <taxon>Teleostei</taxon>
        <taxon>Protacanthopterygii</taxon>
        <taxon>Esociformes</taxon>
        <taxon>Umbridae</taxon>
        <taxon>Umbra</taxon>
    </lineage>
</organism>
<comment type="caution">
    <text evidence="2">The sequence shown here is derived from an EMBL/GenBank/DDBJ whole genome shotgun (WGS) entry which is preliminary data.</text>
</comment>
<name>A0ABD0WJJ5_UMBPY</name>
<proteinExistence type="predicted"/>
<evidence type="ECO:0000313" key="3">
    <source>
        <dbReference type="Proteomes" id="UP001557470"/>
    </source>
</evidence>
<evidence type="ECO:0000313" key="2">
    <source>
        <dbReference type="EMBL" id="KAL0973572.1"/>
    </source>
</evidence>
<keyword evidence="3" id="KW-1185">Reference proteome</keyword>
<protein>
    <submittedName>
        <fullName evidence="2">Uncharacterized protein</fullName>
    </submittedName>
</protein>
<dbReference type="AlphaFoldDB" id="A0ABD0WJJ5"/>
<feature type="region of interest" description="Disordered" evidence="1">
    <location>
        <begin position="1"/>
        <end position="31"/>
    </location>
</feature>
<gene>
    <name evidence="2" type="ORF">UPYG_G00206280</name>
</gene>
<accession>A0ABD0WJJ5</accession>
<evidence type="ECO:0000256" key="1">
    <source>
        <dbReference type="SAM" id="MobiDB-lite"/>
    </source>
</evidence>